<evidence type="ECO:0000313" key="2">
    <source>
        <dbReference type="EMBL" id="SEK30778.1"/>
    </source>
</evidence>
<evidence type="ECO:0000256" key="1">
    <source>
        <dbReference type="SAM" id="SignalP"/>
    </source>
</evidence>
<dbReference type="Pfam" id="PF11101">
    <property type="entry name" value="DUF2884"/>
    <property type="match status" value="1"/>
</dbReference>
<reference evidence="3" key="1">
    <citation type="submission" date="2016-10" db="EMBL/GenBank/DDBJ databases">
        <authorList>
            <person name="Varghese N."/>
            <person name="Submissions S."/>
        </authorList>
    </citation>
    <scope>NUCLEOTIDE SEQUENCE [LARGE SCALE GENOMIC DNA]</scope>
    <source>
        <strain evidence="3">CGMCC 1.9127</strain>
    </source>
</reference>
<keyword evidence="1" id="KW-0732">Signal</keyword>
<gene>
    <name evidence="2" type="ORF">SAMN05216262_10130</name>
</gene>
<dbReference type="STRING" id="641665.GCA_002104455_00672"/>
<sequence length="263" mass="28849">MKTLIATALLIASTASYAHDNSFSSEACHVDLHGGINIDAKQITFSKNKAPLYTISDNQTLLVQGQKVTLTAQQQALVNDYATKVRALVPEVKSLALDAIDLAIDGVNLAFNELLGQGNKVSTELTTQLTTIRAEVDREFDQNKGFYIDEEGFSGDDYFNDDFEQRIESAVENTIKNSIGGLMIALGQEMLASGGDMSAFEDKMTRFGEHIEHEMTTRSATLEQRADALCQEVIAIDNLEGQLQASITELARYNMLTTKALKQ</sequence>
<dbReference type="OrthoDB" id="6397557at2"/>
<keyword evidence="3" id="KW-1185">Reference proteome</keyword>
<organism evidence="2 3">
    <name type="scientific">Colwellia chukchiensis</name>
    <dbReference type="NCBI Taxonomy" id="641665"/>
    <lineage>
        <taxon>Bacteria</taxon>
        <taxon>Pseudomonadati</taxon>
        <taxon>Pseudomonadota</taxon>
        <taxon>Gammaproteobacteria</taxon>
        <taxon>Alteromonadales</taxon>
        <taxon>Colwelliaceae</taxon>
        <taxon>Colwellia</taxon>
    </lineage>
</organism>
<feature type="chain" id="PRO_5011765957" description="DUF2884 family protein" evidence="1">
    <location>
        <begin position="19"/>
        <end position="263"/>
    </location>
</feature>
<dbReference type="EMBL" id="FOBI01000001">
    <property type="protein sequence ID" value="SEK30778.1"/>
    <property type="molecule type" value="Genomic_DNA"/>
</dbReference>
<protein>
    <recommendedName>
        <fullName evidence="4">DUF2884 family protein</fullName>
    </recommendedName>
</protein>
<dbReference type="RefSeq" id="WP_085283188.1">
    <property type="nucleotide sequence ID" value="NZ_FOBI01000001.1"/>
</dbReference>
<accession>A0A1H7FXZ5</accession>
<feature type="signal peptide" evidence="1">
    <location>
        <begin position="1"/>
        <end position="18"/>
    </location>
</feature>
<dbReference type="Proteomes" id="UP000199297">
    <property type="component" value="Unassembled WGS sequence"/>
</dbReference>
<dbReference type="AlphaFoldDB" id="A0A1H7FXZ5"/>
<evidence type="ECO:0008006" key="4">
    <source>
        <dbReference type="Google" id="ProtNLM"/>
    </source>
</evidence>
<dbReference type="InterPro" id="IPR021307">
    <property type="entry name" value="DUF2884"/>
</dbReference>
<proteinExistence type="predicted"/>
<name>A0A1H7FXZ5_9GAMM</name>
<evidence type="ECO:0000313" key="3">
    <source>
        <dbReference type="Proteomes" id="UP000199297"/>
    </source>
</evidence>